<dbReference type="PANTHER" id="PTHR34205">
    <property type="entry name" value="TRANSMEMBRANE PROTEIN"/>
    <property type="match status" value="1"/>
</dbReference>
<dbReference type="EMBL" id="JAEQNB010000006">
    <property type="protein sequence ID" value="MBL0388605.1"/>
    <property type="molecule type" value="Genomic_DNA"/>
</dbReference>
<evidence type="ECO:0000256" key="1">
    <source>
        <dbReference type="SAM" id="Phobius"/>
    </source>
</evidence>
<dbReference type="Pfam" id="PF06127">
    <property type="entry name" value="Mpo1-like"/>
    <property type="match status" value="1"/>
</dbReference>
<sequence>MAAHRGSLAQIDWISRKKARGGRLMYRTYEEFWVYYVSEHLKPSTRFWHAVGTTGVLVLLVGIVWQQAWWWLLLVPIFGYGPAWFSHFFIERNRPATFTYPLWSLRADFRMYRLLLTGRMGREVKRAETWLARQN</sequence>
<keyword evidence="1" id="KW-1133">Transmembrane helix</keyword>
<protein>
    <submittedName>
        <fullName evidence="2">DUF962 domain-containing protein</fullName>
    </submittedName>
</protein>
<evidence type="ECO:0000313" key="2">
    <source>
        <dbReference type="EMBL" id="MBL0388605.1"/>
    </source>
</evidence>
<dbReference type="PANTHER" id="PTHR34205:SF2">
    <property type="entry name" value="DUF962 DOMAIN-CONTAINING PROTEIN"/>
    <property type="match status" value="1"/>
</dbReference>
<reference evidence="2 3" key="1">
    <citation type="submission" date="2021-01" db="EMBL/GenBank/DDBJ databases">
        <title>Tumebacillus sp. strain ITR2 16S ribosomal RNA gene Genome sequencing and assembly.</title>
        <authorList>
            <person name="Kang M."/>
        </authorList>
    </citation>
    <scope>NUCLEOTIDE SEQUENCE [LARGE SCALE GENOMIC DNA]</scope>
    <source>
        <strain evidence="2 3">ITR2</strain>
    </source>
</reference>
<keyword evidence="1" id="KW-0472">Membrane</keyword>
<evidence type="ECO:0000313" key="3">
    <source>
        <dbReference type="Proteomes" id="UP000602284"/>
    </source>
</evidence>
<proteinExistence type="predicted"/>
<name>A0ABS1JEI0_9BACL</name>
<gene>
    <name evidence="2" type="ORF">JJB07_18530</name>
</gene>
<dbReference type="Proteomes" id="UP000602284">
    <property type="component" value="Unassembled WGS sequence"/>
</dbReference>
<accession>A0ABS1JEI0</accession>
<feature type="transmembrane region" description="Helical" evidence="1">
    <location>
        <begin position="47"/>
        <end position="65"/>
    </location>
</feature>
<comment type="caution">
    <text evidence="2">The sequence shown here is derived from an EMBL/GenBank/DDBJ whole genome shotgun (WGS) entry which is preliminary data.</text>
</comment>
<feature type="transmembrane region" description="Helical" evidence="1">
    <location>
        <begin position="71"/>
        <end position="90"/>
    </location>
</feature>
<dbReference type="InterPro" id="IPR009305">
    <property type="entry name" value="Mpo1-like"/>
</dbReference>
<keyword evidence="3" id="KW-1185">Reference proteome</keyword>
<organism evidence="2 3">
    <name type="scientific">Tumebacillus amylolyticus</name>
    <dbReference type="NCBI Taxonomy" id="2801339"/>
    <lineage>
        <taxon>Bacteria</taxon>
        <taxon>Bacillati</taxon>
        <taxon>Bacillota</taxon>
        <taxon>Bacilli</taxon>
        <taxon>Bacillales</taxon>
        <taxon>Alicyclobacillaceae</taxon>
        <taxon>Tumebacillus</taxon>
    </lineage>
</organism>
<keyword evidence="1" id="KW-0812">Transmembrane</keyword>